<dbReference type="EMBL" id="ATHO01000109">
    <property type="protein sequence ID" value="EQB05453.1"/>
    <property type="molecule type" value="Genomic_DNA"/>
</dbReference>
<dbReference type="PANTHER" id="PTHR21666">
    <property type="entry name" value="PEPTIDASE-RELATED"/>
    <property type="match status" value="1"/>
</dbReference>
<organism evidence="3 4">
    <name type="scientific">Sphingobium quisquiliarum P25</name>
    <dbReference type="NCBI Taxonomy" id="1329909"/>
    <lineage>
        <taxon>Bacteria</taxon>
        <taxon>Pseudomonadati</taxon>
        <taxon>Pseudomonadota</taxon>
        <taxon>Alphaproteobacteria</taxon>
        <taxon>Sphingomonadales</taxon>
        <taxon>Sphingomonadaceae</taxon>
        <taxon>Sphingobium</taxon>
    </lineage>
</organism>
<dbReference type="InterPro" id="IPR016047">
    <property type="entry name" value="M23ase_b-sheet_dom"/>
</dbReference>
<dbReference type="Pfam" id="PF01551">
    <property type="entry name" value="Peptidase_M23"/>
    <property type="match status" value="1"/>
</dbReference>
<comment type="caution">
    <text evidence="3">The sequence shown here is derived from an EMBL/GenBank/DDBJ whole genome shotgun (WGS) entry which is preliminary data.</text>
</comment>
<gene>
    <name evidence="3" type="ORF">L288_12470</name>
</gene>
<proteinExistence type="predicted"/>
<feature type="domain" description="M23ase beta-sheet core" evidence="2">
    <location>
        <begin position="76"/>
        <end position="191"/>
    </location>
</feature>
<accession>T0GZZ9</accession>
<dbReference type="AlphaFoldDB" id="T0GZZ9"/>
<feature type="chain" id="PRO_5004576056" description="M23ase beta-sheet core domain-containing protein" evidence="1">
    <location>
        <begin position="29"/>
        <end position="339"/>
    </location>
</feature>
<keyword evidence="1" id="KW-0732">Signal</keyword>
<dbReference type="Gene3D" id="2.70.70.10">
    <property type="entry name" value="Glucose Permease (Domain IIA)"/>
    <property type="match status" value="1"/>
</dbReference>
<reference evidence="3 4" key="1">
    <citation type="journal article" date="2013" name="Genome Announc.">
        <title>Draft Genome Sequence of Sphingobium quisquiliarum Strain P25T, a Novel Hexachlorocyclohexane (HCH)-Degrading Bacterium Isolated from an HCH Dumpsite.</title>
        <authorList>
            <person name="Kumar Singh A."/>
            <person name="Sangwan N."/>
            <person name="Sharma A."/>
            <person name="Gupta V."/>
            <person name="Khurana J.P."/>
            <person name="Lal R."/>
        </authorList>
    </citation>
    <scope>NUCLEOTIDE SEQUENCE [LARGE SCALE GENOMIC DNA]</scope>
    <source>
        <strain evidence="3 4">P25</strain>
    </source>
</reference>
<evidence type="ECO:0000256" key="1">
    <source>
        <dbReference type="SAM" id="SignalP"/>
    </source>
</evidence>
<dbReference type="PANTHER" id="PTHR21666:SF270">
    <property type="entry name" value="MUREIN HYDROLASE ACTIVATOR ENVC"/>
    <property type="match status" value="1"/>
</dbReference>
<evidence type="ECO:0000313" key="3">
    <source>
        <dbReference type="EMBL" id="EQB05453.1"/>
    </source>
</evidence>
<dbReference type="SUPFAM" id="SSF51261">
    <property type="entry name" value="Duplicated hybrid motif"/>
    <property type="match status" value="1"/>
</dbReference>
<dbReference type="GO" id="GO:0004222">
    <property type="term" value="F:metalloendopeptidase activity"/>
    <property type="evidence" value="ECO:0007669"/>
    <property type="project" value="TreeGrafter"/>
</dbReference>
<dbReference type="Proteomes" id="UP000015525">
    <property type="component" value="Unassembled WGS sequence"/>
</dbReference>
<feature type="signal peptide" evidence="1">
    <location>
        <begin position="1"/>
        <end position="28"/>
    </location>
</feature>
<dbReference type="RefSeq" id="WP_021238713.1">
    <property type="nucleotide sequence ID" value="NZ_ATHO01000109.1"/>
</dbReference>
<dbReference type="InterPro" id="IPR011055">
    <property type="entry name" value="Dup_hybrid_motif"/>
</dbReference>
<dbReference type="InterPro" id="IPR050570">
    <property type="entry name" value="Cell_wall_metabolism_enzyme"/>
</dbReference>
<name>T0GZZ9_9SPHN</name>
<evidence type="ECO:0000313" key="4">
    <source>
        <dbReference type="Proteomes" id="UP000015525"/>
    </source>
</evidence>
<evidence type="ECO:0000259" key="2">
    <source>
        <dbReference type="Pfam" id="PF01551"/>
    </source>
</evidence>
<dbReference type="PATRIC" id="fig|1329909.3.peg.2411"/>
<dbReference type="CDD" id="cd12797">
    <property type="entry name" value="M23_peptidase"/>
    <property type="match status" value="1"/>
</dbReference>
<sequence length="339" mass="35976">MTSFNLLERLGIFAAAAALALCAPLAGAQSRQGAPELDLPVDCQIGGQCLIHKLVNVARGKGISDYSCGHLTMADHDGIDFRVRTLADMRAGVAVLAAAAGRVLRTRDGKADRNAEEQPVPPSLMAGNAVIIDHGNGWETQYSHLRMGSVKVRPGDRVKAGQVLGLVGMSGNAAFPHLHFELRHNGATVDPFSGLTPPVACAATSSSSLWSASARKMLAYRPAAVISVGIASERPTAPDARAGKYAFTTLAKDAPALILWADALGVAAGDEQRFAIRSPDGRVIHERRSRVEGGGLAWFAFSGVPNKGGNWAPGRYAGRYELWRDGKMIDARDMEFAIR</sequence>
<keyword evidence="4" id="KW-1185">Reference proteome</keyword>
<protein>
    <recommendedName>
        <fullName evidence="2">M23ase beta-sheet core domain-containing protein</fullName>
    </recommendedName>
</protein>